<protein>
    <submittedName>
        <fullName evidence="11">Bone morphogenetic protein 2-B</fullName>
    </submittedName>
</protein>
<keyword evidence="12" id="KW-1185">Reference proteome</keyword>
<evidence type="ECO:0000256" key="7">
    <source>
        <dbReference type="ARBA" id="ARBA00023180"/>
    </source>
</evidence>
<evidence type="ECO:0000256" key="4">
    <source>
        <dbReference type="ARBA" id="ARBA00022729"/>
    </source>
</evidence>
<reference evidence="11" key="1">
    <citation type="submission" date="2021-10" db="EMBL/GenBank/DDBJ databases">
        <title>Tropical sea cucumber genome reveals ecological adaptation and Cuvierian tubules defense mechanism.</title>
        <authorList>
            <person name="Chen T."/>
        </authorList>
    </citation>
    <scope>NUCLEOTIDE SEQUENCE</scope>
    <source>
        <strain evidence="11">Nanhai2018</strain>
        <tissue evidence="11">Muscle</tissue>
    </source>
</reference>
<proteinExistence type="inferred from homology"/>
<dbReference type="CDD" id="cd13756">
    <property type="entry name" value="TGF_beta_BMPs_GDFs"/>
    <property type="match status" value="1"/>
</dbReference>
<dbReference type="PANTHER" id="PTHR11848:SF308">
    <property type="entry name" value="BMP-LIKE PROTEIN UNC-129"/>
    <property type="match status" value="1"/>
</dbReference>
<evidence type="ECO:0000256" key="9">
    <source>
        <dbReference type="SAM" id="SignalP"/>
    </source>
</evidence>
<evidence type="ECO:0000256" key="6">
    <source>
        <dbReference type="ARBA" id="ARBA00023157"/>
    </source>
</evidence>
<dbReference type="InterPro" id="IPR029034">
    <property type="entry name" value="Cystine-knot_cytokine"/>
</dbReference>
<keyword evidence="6" id="KW-1015">Disulfide bond</keyword>
<accession>A0A9Q0YHT0</accession>
<evidence type="ECO:0000256" key="8">
    <source>
        <dbReference type="RuleBase" id="RU000354"/>
    </source>
</evidence>
<dbReference type="AlphaFoldDB" id="A0A9Q0YHT0"/>
<feature type="signal peptide" evidence="9">
    <location>
        <begin position="1"/>
        <end position="23"/>
    </location>
</feature>
<dbReference type="OrthoDB" id="5987191at2759"/>
<evidence type="ECO:0000259" key="10">
    <source>
        <dbReference type="PROSITE" id="PS51362"/>
    </source>
</evidence>
<evidence type="ECO:0000313" key="12">
    <source>
        <dbReference type="Proteomes" id="UP001152320"/>
    </source>
</evidence>
<feature type="chain" id="PRO_5040205093" evidence="9">
    <location>
        <begin position="24"/>
        <end position="431"/>
    </location>
</feature>
<keyword evidence="3" id="KW-0964">Secreted</keyword>
<dbReference type="Pfam" id="PF00019">
    <property type="entry name" value="TGF_beta"/>
    <property type="match status" value="1"/>
</dbReference>
<dbReference type="InterPro" id="IPR017948">
    <property type="entry name" value="TGFb_CS"/>
</dbReference>
<organism evidence="11 12">
    <name type="scientific">Holothuria leucospilota</name>
    <name type="common">Black long sea cucumber</name>
    <name type="synonym">Mertensiothuria leucospilota</name>
    <dbReference type="NCBI Taxonomy" id="206669"/>
    <lineage>
        <taxon>Eukaryota</taxon>
        <taxon>Metazoa</taxon>
        <taxon>Echinodermata</taxon>
        <taxon>Eleutherozoa</taxon>
        <taxon>Echinozoa</taxon>
        <taxon>Holothuroidea</taxon>
        <taxon>Aspidochirotacea</taxon>
        <taxon>Aspidochirotida</taxon>
        <taxon>Holothuriidae</taxon>
        <taxon>Holothuria</taxon>
    </lineage>
</organism>
<dbReference type="SUPFAM" id="SSF57501">
    <property type="entry name" value="Cystine-knot cytokines"/>
    <property type="match status" value="1"/>
</dbReference>
<evidence type="ECO:0000256" key="3">
    <source>
        <dbReference type="ARBA" id="ARBA00022525"/>
    </source>
</evidence>
<comment type="similarity">
    <text evidence="2 8">Belongs to the TGF-beta family.</text>
</comment>
<evidence type="ECO:0000256" key="5">
    <source>
        <dbReference type="ARBA" id="ARBA00023030"/>
    </source>
</evidence>
<dbReference type="Gene3D" id="2.10.90.10">
    <property type="entry name" value="Cystine-knot cytokines"/>
    <property type="match status" value="1"/>
</dbReference>
<dbReference type="PROSITE" id="PS51362">
    <property type="entry name" value="TGF_BETA_2"/>
    <property type="match status" value="1"/>
</dbReference>
<dbReference type="InterPro" id="IPR001111">
    <property type="entry name" value="TGF-b_propeptide"/>
</dbReference>
<dbReference type="Gene3D" id="2.60.120.970">
    <property type="match status" value="1"/>
</dbReference>
<dbReference type="GO" id="GO:0008083">
    <property type="term" value="F:growth factor activity"/>
    <property type="evidence" value="ECO:0007669"/>
    <property type="project" value="UniProtKB-KW"/>
</dbReference>
<dbReference type="InterPro" id="IPR001839">
    <property type="entry name" value="TGF-b_C"/>
</dbReference>
<evidence type="ECO:0000256" key="1">
    <source>
        <dbReference type="ARBA" id="ARBA00004613"/>
    </source>
</evidence>
<dbReference type="EMBL" id="JAIZAY010000020">
    <property type="protein sequence ID" value="KAJ8022780.1"/>
    <property type="molecule type" value="Genomic_DNA"/>
</dbReference>
<feature type="domain" description="TGF-beta family profile" evidence="10">
    <location>
        <begin position="316"/>
        <end position="431"/>
    </location>
</feature>
<keyword evidence="4 9" id="KW-0732">Signal</keyword>
<evidence type="ECO:0000313" key="11">
    <source>
        <dbReference type="EMBL" id="KAJ8022780.1"/>
    </source>
</evidence>
<keyword evidence="5 8" id="KW-0339">Growth factor</keyword>
<dbReference type="GO" id="GO:0005615">
    <property type="term" value="C:extracellular space"/>
    <property type="evidence" value="ECO:0007669"/>
    <property type="project" value="TreeGrafter"/>
</dbReference>
<dbReference type="FunFam" id="2.10.90.10:FF:000001">
    <property type="entry name" value="Bone morphogenetic protein 4"/>
    <property type="match status" value="1"/>
</dbReference>
<gene>
    <name evidence="11" type="ORF">HOLleu_37769</name>
</gene>
<dbReference type="Proteomes" id="UP001152320">
    <property type="component" value="Chromosome 20"/>
</dbReference>
<name>A0A9Q0YHT0_HOLLE</name>
<comment type="subcellular location">
    <subcellularLocation>
        <location evidence="1">Secreted</location>
    </subcellularLocation>
</comment>
<dbReference type="Pfam" id="PF00688">
    <property type="entry name" value="TGFb_propeptide"/>
    <property type="match status" value="1"/>
</dbReference>
<keyword evidence="7" id="KW-0325">Glycoprotein</keyword>
<evidence type="ECO:0000256" key="2">
    <source>
        <dbReference type="ARBA" id="ARBA00006656"/>
    </source>
</evidence>
<dbReference type="InterPro" id="IPR015615">
    <property type="entry name" value="TGF-beta-rel"/>
</dbReference>
<dbReference type="PANTHER" id="PTHR11848">
    <property type="entry name" value="TGF-BETA FAMILY"/>
    <property type="match status" value="1"/>
</dbReference>
<sequence>MDSRPFLCALLSFFVCAPSNTSAYPTDFVQEFPELLDRNLNLPQDSSSQQMVQGATGSVFSEGAAISSESVTVETNTLEQISQVFGIANLTGIKAAGKGKRAGTPSFMLNLYNSVANSTNGEARAATPYLANTIRCVTNEKGRRKNRQVLQFKIDVVPPSERLLNAELYLFRLMSKLRDNSERRKSYQVSIYQRTNTEGTKLIDAKRVSSHGTGWETFNVGPSVREWFADPDTNLGFYINVTTLEGNAVPEGSIRFCLKNIERRPNLVLFTEDNTQESFSSVEGSFPNLPDVPVYPTSPIDNEPLPTHDVTPQHQLNKREVKPTDGDQKLCGLASMFVDFERLGWSDQIVAPNGFSANRCVGQCSFPAKMDIPYSTHALVQSFMAMETPEVGTACCVPHVLGSLTFLYFDDHSNIVLKRVRNAVAVKCGCH</sequence>
<dbReference type="PROSITE" id="PS00250">
    <property type="entry name" value="TGF_BETA_1"/>
    <property type="match status" value="1"/>
</dbReference>
<dbReference type="SMART" id="SM00204">
    <property type="entry name" value="TGFB"/>
    <property type="match status" value="1"/>
</dbReference>
<comment type="caution">
    <text evidence="11">The sequence shown here is derived from an EMBL/GenBank/DDBJ whole genome shotgun (WGS) entry which is preliminary data.</text>
</comment>
<dbReference type="GO" id="GO:0005125">
    <property type="term" value="F:cytokine activity"/>
    <property type="evidence" value="ECO:0007669"/>
    <property type="project" value="TreeGrafter"/>
</dbReference>